<protein>
    <submittedName>
        <fullName evidence="2">Uncharacterized protein</fullName>
    </submittedName>
</protein>
<proteinExistence type="predicted"/>
<organism evidence="2 3">
    <name type="scientific">Cucumis sativus</name>
    <name type="common">Cucumber</name>
    <dbReference type="NCBI Taxonomy" id="3659"/>
    <lineage>
        <taxon>Eukaryota</taxon>
        <taxon>Viridiplantae</taxon>
        <taxon>Streptophyta</taxon>
        <taxon>Embryophyta</taxon>
        <taxon>Tracheophyta</taxon>
        <taxon>Spermatophyta</taxon>
        <taxon>Magnoliopsida</taxon>
        <taxon>eudicotyledons</taxon>
        <taxon>Gunneridae</taxon>
        <taxon>Pentapetalae</taxon>
        <taxon>rosids</taxon>
        <taxon>fabids</taxon>
        <taxon>Cucurbitales</taxon>
        <taxon>Cucurbitaceae</taxon>
        <taxon>Benincaseae</taxon>
        <taxon>Cucumis</taxon>
    </lineage>
</organism>
<reference evidence="2 3" key="4">
    <citation type="journal article" date="2011" name="BMC Genomics">
        <title>RNA-Seq improves annotation of protein-coding genes in the cucumber genome.</title>
        <authorList>
            <person name="Li Z."/>
            <person name="Zhang Z."/>
            <person name="Yan P."/>
            <person name="Huang S."/>
            <person name="Fei Z."/>
            <person name="Lin K."/>
        </authorList>
    </citation>
    <scope>NUCLEOTIDE SEQUENCE [LARGE SCALE GENOMIC DNA]</scope>
    <source>
        <strain evidence="3">cv. 9930</strain>
    </source>
</reference>
<evidence type="ECO:0000313" key="3">
    <source>
        <dbReference type="Proteomes" id="UP000029981"/>
    </source>
</evidence>
<sequence length="93" mass="10612">MTCCRKVPQRRSRKSTHLTSTLQFNSSEGNYSQTPEDDKTTTFYSLIQINQPTNYKEPTFTQTIQKPQALFSTPVMHPDSAVQVRTHPPEPSP</sequence>
<accession>A0A0A0LAK3</accession>
<evidence type="ECO:0000256" key="1">
    <source>
        <dbReference type="SAM" id="MobiDB-lite"/>
    </source>
</evidence>
<name>A0A0A0LAK3_CUCSA</name>
<keyword evidence="3" id="KW-1185">Reference proteome</keyword>
<gene>
    <name evidence="2" type="ORF">Csa_3G416670</name>
</gene>
<dbReference type="Proteomes" id="UP000029981">
    <property type="component" value="Chromosome 3"/>
</dbReference>
<dbReference type="EMBL" id="CM002924">
    <property type="protein sequence ID" value="KGN57974.1"/>
    <property type="molecule type" value="Genomic_DNA"/>
</dbReference>
<dbReference type="Gramene" id="KGN57974">
    <property type="protein sequence ID" value="KGN57974"/>
    <property type="gene ID" value="Csa_3G416670"/>
</dbReference>
<feature type="compositionally biased region" description="Polar residues" evidence="1">
    <location>
        <begin position="17"/>
        <end position="34"/>
    </location>
</feature>
<feature type="region of interest" description="Disordered" evidence="1">
    <location>
        <begin position="1"/>
        <end position="37"/>
    </location>
</feature>
<reference evidence="2 3" key="1">
    <citation type="journal article" date="2009" name="Nat. Genet.">
        <title>The genome of the cucumber, Cucumis sativus L.</title>
        <authorList>
            <person name="Huang S."/>
            <person name="Li R."/>
            <person name="Zhang Z."/>
            <person name="Li L."/>
            <person name="Gu X."/>
            <person name="Fan W."/>
            <person name="Lucas W.J."/>
            <person name="Wang X."/>
            <person name="Xie B."/>
            <person name="Ni P."/>
            <person name="Ren Y."/>
            <person name="Zhu H."/>
            <person name="Li J."/>
            <person name="Lin K."/>
            <person name="Jin W."/>
            <person name="Fei Z."/>
            <person name="Li G."/>
            <person name="Staub J."/>
            <person name="Kilian A."/>
            <person name="van der Vossen E.A."/>
            <person name="Wu Y."/>
            <person name="Guo J."/>
            <person name="He J."/>
            <person name="Jia Z."/>
            <person name="Ren Y."/>
            <person name="Tian G."/>
            <person name="Lu Y."/>
            <person name="Ruan J."/>
            <person name="Qian W."/>
            <person name="Wang M."/>
            <person name="Huang Q."/>
            <person name="Li B."/>
            <person name="Xuan Z."/>
            <person name="Cao J."/>
            <person name="Asan"/>
            <person name="Wu Z."/>
            <person name="Zhang J."/>
            <person name="Cai Q."/>
            <person name="Bai Y."/>
            <person name="Zhao B."/>
            <person name="Han Y."/>
            <person name="Li Y."/>
            <person name="Li X."/>
            <person name="Wang S."/>
            <person name="Shi Q."/>
            <person name="Liu S."/>
            <person name="Cho W.K."/>
            <person name="Kim J.Y."/>
            <person name="Xu Y."/>
            <person name="Heller-Uszynska K."/>
            <person name="Miao H."/>
            <person name="Cheng Z."/>
            <person name="Zhang S."/>
            <person name="Wu J."/>
            <person name="Yang Y."/>
            <person name="Kang H."/>
            <person name="Li M."/>
            <person name="Liang H."/>
            <person name="Ren X."/>
            <person name="Shi Z."/>
            <person name="Wen M."/>
            <person name="Jian M."/>
            <person name="Yang H."/>
            <person name="Zhang G."/>
            <person name="Yang Z."/>
            <person name="Chen R."/>
            <person name="Liu S."/>
            <person name="Li J."/>
            <person name="Ma L."/>
            <person name="Liu H."/>
            <person name="Zhou Y."/>
            <person name="Zhao J."/>
            <person name="Fang X."/>
            <person name="Li G."/>
            <person name="Fang L."/>
            <person name="Li Y."/>
            <person name="Liu D."/>
            <person name="Zheng H."/>
            <person name="Zhang Y."/>
            <person name="Qin N."/>
            <person name="Li Z."/>
            <person name="Yang G."/>
            <person name="Yang S."/>
            <person name="Bolund L."/>
            <person name="Kristiansen K."/>
            <person name="Zheng H."/>
            <person name="Li S."/>
            <person name="Zhang X."/>
            <person name="Yang H."/>
            <person name="Wang J."/>
            <person name="Sun R."/>
            <person name="Zhang B."/>
            <person name="Jiang S."/>
            <person name="Wang J."/>
            <person name="Du Y."/>
            <person name="Li S."/>
        </authorList>
    </citation>
    <scope>NUCLEOTIDE SEQUENCE [LARGE SCALE GENOMIC DNA]</scope>
    <source>
        <strain evidence="3">cv. 9930</strain>
    </source>
</reference>
<reference evidence="2 3" key="3">
    <citation type="journal article" date="2010" name="BMC Genomics">
        <title>Transcriptome sequencing and comparative analysis of cucumber flowers with different sex types.</title>
        <authorList>
            <person name="Guo S."/>
            <person name="Zheng Y."/>
            <person name="Joung J.G."/>
            <person name="Liu S."/>
            <person name="Zhang Z."/>
            <person name="Crasta O.R."/>
            <person name="Sobral B.W."/>
            <person name="Xu Y."/>
            <person name="Huang S."/>
            <person name="Fei Z."/>
        </authorList>
    </citation>
    <scope>NUCLEOTIDE SEQUENCE [LARGE SCALE GENOMIC DNA]</scope>
    <source>
        <strain evidence="3">cv. 9930</strain>
    </source>
</reference>
<evidence type="ECO:0000313" key="2">
    <source>
        <dbReference type="EMBL" id="KGN57974.1"/>
    </source>
</evidence>
<reference evidence="2 3" key="2">
    <citation type="journal article" date="2009" name="PLoS ONE">
        <title>An integrated genetic and cytogenetic map of the cucumber genome.</title>
        <authorList>
            <person name="Ren Y."/>
            <person name="Zhang Z."/>
            <person name="Liu J."/>
            <person name="Staub J.E."/>
            <person name="Han Y."/>
            <person name="Cheng Z."/>
            <person name="Li X."/>
            <person name="Lu J."/>
            <person name="Miao H."/>
            <person name="Kang H."/>
            <person name="Xie B."/>
            <person name="Gu X."/>
            <person name="Wang X."/>
            <person name="Du Y."/>
            <person name="Jin W."/>
            <person name="Huang S."/>
        </authorList>
    </citation>
    <scope>NUCLEOTIDE SEQUENCE [LARGE SCALE GENOMIC DNA]</scope>
    <source>
        <strain evidence="3">cv. 9930</strain>
    </source>
</reference>
<feature type="compositionally biased region" description="Basic residues" evidence="1">
    <location>
        <begin position="7"/>
        <end position="16"/>
    </location>
</feature>
<dbReference type="AlphaFoldDB" id="A0A0A0LAK3"/>